<keyword evidence="1" id="KW-0472">Membrane</keyword>
<feature type="transmembrane region" description="Helical" evidence="1">
    <location>
        <begin position="74"/>
        <end position="99"/>
    </location>
</feature>
<feature type="transmembrane region" description="Helical" evidence="1">
    <location>
        <begin position="173"/>
        <end position="191"/>
    </location>
</feature>
<dbReference type="GO" id="GO:0008654">
    <property type="term" value="P:phospholipid biosynthetic process"/>
    <property type="evidence" value="ECO:0007669"/>
    <property type="project" value="InterPro"/>
</dbReference>
<protein>
    <recommendedName>
        <fullName evidence="4">CDP-diacylglycerol--glycerol-3-phosphate 3-phosphatidyltransferase</fullName>
    </recommendedName>
</protein>
<evidence type="ECO:0000256" key="1">
    <source>
        <dbReference type="SAM" id="Phobius"/>
    </source>
</evidence>
<dbReference type="Pfam" id="PF01066">
    <property type="entry name" value="CDP-OH_P_transf"/>
    <property type="match status" value="1"/>
</dbReference>
<comment type="caution">
    <text evidence="2">The sequence shown here is derived from an EMBL/GenBank/DDBJ whole genome shotgun (WGS) entry which is preliminary data.</text>
</comment>
<dbReference type="InterPro" id="IPR000462">
    <property type="entry name" value="CDP-OH_P_trans"/>
</dbReference>
<evidence type="ECO:0000313" key="3">
    <source>
        <dbReference type="Proteomes" id="UP000642748"/>
    </source>
</evidence>
<dbReference type="InterPro" id="IPR043130">
    <property type="entry name" value="CDP-OH_PTrfase_TM_dom"/>
</dbReference>
<keyword evidence="3" id="KW-1185">Reference proteome</keyword>
<dbReference type="RefSeq" id="WP_239134177.1">
    <property type="nucleotide sequence ID" value="NZ_BONZ01000070.1"/>
</dbReference>
<dbReference type="Gene3D" id="1.20.120.1760">
    <property type="match status" value="1"/>
</dbReference>
<organism evidence="2 3">
    <name type="scientific">Rugosimonospora africana</name>
    <dbReference type="NCBI Taxonomy" id="556532"/>
    <lineage>
        <taxon>Bacteria</taxon>
        <taxon>Bacillati</taxon>
        <taxon>Actinomycetota</taxon>
        <taxon>Actinomycetes</taxon>
        <taxon>Micromonosporales</taxon>
        <taxon>Micromonosporaceae</taxon>
        <taxon>Rugosimonospora</taxon>
    </lineage>
</organism>
<feature type="transmembrane region" description="Helical" evidence="1">
    <location>
        <begin position="120"/>
        <end position="143"/>
    </location>
</feature>
<proteinExistence type="predicted"/>
<dbReference type="GO" id="GO:0016020">
    <property type="term" value="C:membrane"/>
    <property type="evidence" value="ECO:0007669"/>
    <property type="project" value="InterPro"/>
</dbReference>
<dbReference type="GO" id="GO:0016780">
    <property type="term" value="F:phosphotransferase activity, for other substituted phosphate groups"/>
    <property type="evidence" value="ECO:0007669"/>
    <property type="project" value="InterPro"/>
</dbReference>
<keyword evidence="1" id="KW-1133">Transmembrane helix</keyword>
<keyword evidence="1" id="KW-0812">Transmembrane</keyword>
<dbReference type="Proteomes" id="UP000642748">
    <property type="component" value="Unassembled WGS sequence"/>
</dbReference>
<sequence length="231" mass="24470">MDGLRTWDQYATRWAGLHGGVDPRTSSATVASWLRMSYRVGRLLARIKVRPSLLTTLGLVCNALVLYVTAQHSFWPIVAAVLVVLSGVMDSLDGAVAVITNRVTRLGYVYDSVADRLGEAAWVGALWLIGVPGWLAVLVGGLAWLHEYIRARATAAGMAEIGVVTLGERPSRLILIVVGLVLSGVSGLIAIDLPAGAATVVAAIFVLLGVVGLIQLVATIQTALTAPQRRR</sequence>
<dbReference type="AlphaFoldDB" id="A0A8J3VU51"/>
<name>A0A8J3VU51_9ACTN</name>
<dbReference type="EMBL" id="BONZ01000070">
    <property type="protein sequence ID" value="GIH18669.1"/>
    <property type="molecule type" value="Genomic_DNA"/>
</dbReference>
<feature type="transmembrane region" description="Helical" evidence="1">
    <location>
        <begin position="197"/>
        <end position="224"/>
    </location>
</feature>
<gene>
    <name evidence="2" type="ORF">Raf01_68410</name>
</gene>
<evidence type="ECO:0008006" key="4">
    <source>
        <dbReference type="Google" id="ProtNLM"/>
    </source>
</evidence>
<evidence type="ECO:0000313" key="2">
    <source>
        <dbReference type="EMBL" id="GIH18669.1"/>
    </source>
</evidence>
<accession>A0A8J3VU51</accession>
<reference evidence="2" key="1">
    <citation type="submission" date="2021-01" db="EMBL/GenBank/DDBJ databases">
        <title>Whole genome shotgun sequence of Rugosimonospora africana NBRC 104875.</title>
        <authorList>
            <person name="Komaki H."/>
            <person name="Tamura T."/>
        </authorList>
    </citation>
    <scope>NUCLEOTIDE SEQUENCE</scope>
    <source>
        <strain evidence="2">NBRC 104875</strain>
    </source>
</reference>